<keyword evidence="1" id="KW-0472">Membrane</keyword>
<keyword evidence="1" id="KW-0812">Transmembrane</keyword>
<accession>A0A0L8GEH5</accession>
<evidence type="ECO:0000256" key="1">
    <source>
        <dbReference type="SAM" id="Phobius"/>
    </source>
</evidence>
<protein>
    <submittedName>
        <fullName evidence="2">Uncharacterized protein</fullName>
    </submittedName>
</protein>
<sequence length="130" mass="15213">MSDKKALQHSIMSRYILSSNRRHQNLILNLHKKLLLIFYIAIVDIIRLKLIVTITVVLLYFVIAFNILSFVFLGKNQTEFNARFNTRWLSFEVIDRIVQVSDSKPYSICYDSLHNHGYLSLIRANLGINK</sequence>
<reference evidence="2" key="1">
    <citation type="submission" date="2015-07" db="EMBL/GenBank/DDBJ databases">
        <title>MeaNS - Measles Nucleotide Surveillance Program.</title>
        <authorList>
            <person name="Tran T."/>
            <person name="Druce J."/>
        </authorList>
    </citation>
    <scope>NUCLEOTIDE SEQUENCE</scope>
    <source>
        <strain evidence="2">UCB-OBI-ISO-001</strain>
        <tissue evidence="2">Gonad</tissue>
    </source>
</reference>
<feature type="transmembrane region" description="Helical" evidence="1">
    <location>
        <begin position="52"/>
        <end position="73"/>
    </location>
</feature>
<gene>
    <name evidence="2" type="ORF">OCBIM_22034906mg</name>
</gene>
<evidence type="ECO:0000313" key="2">
    <source>
        <dbReference type="EMBL" id="KOF75333.1"/>
    </source>
</evidence>
<keyword evidence="1" id="KW-1133">Transmembrane helix</keyword>
<organism evidence="2">
    <name type="scientific">Octopus bimaculoides</name>
    <name type="common">California two-spotted octopus</name>
    <dbReference type="NCBI Taxonomy" id="37653"/>
    <lineage>
        <taxon>Eukaryota</taxon>
        <taxon>Metazoa</taxon>
        <taxon>Spiralia</taxon>
        <taxon>Lophotrochozoa</taxon>
        <taxon>Mollusca</taxon>
        <taxon>Cephalopoda</taxon>
        <taxon>Coleoidea</taxon>
        <taxon>Octopodiformes</taxon>
        <taxon>Octopoda</taxon>
        <taxon>Incirrata</taxon>
        <taxon>Octopodidae</taxon>
        <taxon>Octopus</taxon>
    </lineage>
</organism>
<feature type="transmembrane region" description="Helical" evidence="1">
    <location>
        <begin position="26"/>
        <end position="46"/>
    </location>
</feature>
<name>A0A0L8GEH5_OCTBM</name>
<dbReference type="AlphaFoldDB" id="A0A0L8GEH5"/>
<proteinExistence type="predicted"/>
<dbReference type="EMBL" id="KQ422211">
    <property type="protein sequence ID" value="KOF75333.1"/>
    <property type="molecule type" value="Genomic_DNA"/>
</dbReference>